<dbReference type="InterPro" id="IPR018931">
    <property type="entry name" value="DUF2520"/>
</dbReference>
<feature type="domain" description="DUF2520" evidence="2">
    <location>
        <begin position="153"/>
        <end position="280"/>
    </location>
</feature>
<dbReference type="InterPro" id="IPR019665">
    <property type="entry name" value="OxRdtase/DH_put_Rossmann_dom"/>
</dbReference>
<dbReference type="KEGG" id="dku:Desku_3264"/>
<dbReference type="PANTHER" id="PTHR40459">
    <property type="entry name" value="CONSERVED HYPOTHETICAL ALANINE AND LEUCINE RICH PROTEIN"/>
    <property type="match status" value="1"/>
</dbReference>
<dbReference type="RefSeq" id="WP_013824259.1">
    <property type="nucleotide sequence ID" value="NC_015573.1"/>
</dbReference>
<sequence>MLFAVTRISEAGVGLMSKPSVAVVGCGKVGSALALLLKERGYPVVAVASRSPGPAQKLARSLDCSAYDRPWEATLKADLVFITTPDREIAPVSELIARQGGFRSGQVVAHTSGAHASSELHGVQEAGALAVSIHPLQSFADVAGARENLPGSYFALEGDEAAIPVARQVVDDLQGHAFIIKAEDKPLYHAAACIASNYLVSLMHLATSVYGRFGLSRREAFEALYPLVRGTINNIRRVGPVEALTGPVARGDVPTIAGHLPALDQVGNRESRLYRLLGLYTIQVAREKGSIDAGQARQLEEVFMASANGEDVSKSKEVSS</sequence>
<dbReference type="Proteomes" id="UP000009229">
    <property type="component" value="Chromosome"/>
</dbReference>
<reference evidence="4" key="1">
    <citation type="submission" date="2011-05" db="EMBL/GenBank/DDBJ databases">
        <title>Complete sequence of Desulfotomaculum kuznetsovii DSM 6115.</title>
        <authorList>
            <person name="Lucas S."/>
            <person name="Han J."/>
            <person name="Lapidus A."/>
            <person name="Cheng J.-F."/>
            <person name="Goodwin L."/>
            <person name="Pitluck S."/>
            <person name="Peters L."/>
            <person name="Mikhailova N."/>
            <person name="Lu M."/>
            <person name="Saunders E."/>
            <person name="Han C."/>
            <person name="Tapia R."/>
            <person name="Land M."/>
            <person name="Hauser L."/>
            <person name="Kyrpides N."/>
            <person name="Ivanova N."/>
            <person name="Pagani I."/>
            <person name="Nazina T."/>
            <person name="Ivanova A."/>
            <person name="Parshina S."/>
            <person name="Kuever J."/>
            <person name="Muyzer G."/>
            <person name="Plugge C."/>
            <person name="Stams A."/>
            <person name="Woyke T."/>
        </authorList>
    </citation>
    <scope>NUCLEOTIDE SEQUENCE [LARGE SCALE GENOMIC DNA]</scope>
    <source>
        <strain evidence="4">DSM 6115 / VKM B-1805 / 17</strain>
    </source>
</reference>
<dbReference type="PANTHER" id="PTHR40459:SF1">
    <property type="entry name" value="CONSERVED HYPOTHETICAL ALANINE AND LEUCINE RICH PROTEIN"/>
    <property type="match status" value="1"/>
</dbReference>
<dbReference type="Pfam" id="PF10728">
    <property type="entry name" value="DUF2520"/>
    <property type="match status" value="1"/>
</dbReference>
<dbReference type="InterPro" id="IPR036291">
    <property type="entry name" value="NAD(P)-bd_dom_sf"/>
</dbReference>
<dbReference type="EMBL" id="CP002770">
    <property type="protein sequence ID" value="AEG16753.1"/>
    <property type="molecule type" value="Genomic_DNA"/>
</dbReference>
<proteinExistence type="predicted"/>
<accession>A0AAU8Q678</accession>
<dbReference type="SUPFAM" id="SSF51735">
    <property type="entry name" value="NAD(P)-binding Rossmann-fold domains"/>
    <property type="match status" value="1"/>
</dbReference>
<evidence type="ECO:0008006" key="5">
    <source>
        <dbReference type="Google" id="ProtNLM"/>
    </source>
</evidence>
<evidence type="ECO:0000313" key="3">
    <source>
        <dbReference type="EMBL" id="AEG16753.1"/>
    </source>
</evidence>
<dbReference type="SUPFAM" id="SSF48179">
    <property type="entry name" value="6-phosphogluconate dehydrogenase C-terminal domain-like"/>
    <property type="match status" value="1"/>
</dbReference>
<dbReference type="Pfam" id="PF10727">
    <property type="entry name" value="Rossmann-like"/>
    <property type="match status" value="1"/>
</dbReference>
<evidence type="ECO:0000313" key="4">
    <source>
        <dbReference type="Proteomes" id="UP000009229"/>
    </source>
</evidence>
<evidence type="ECO:0000259" key="2">
    <source>
        <dbReference type="Pfam" id="PF10728"/>
    </source>
</evidence>
<gene>
    <name evidence="3" type="ordered locus">Desku_3264</name>
</gene>
<dbReference type="Gene3D" id="3.40.50.720">
    <property type="entry name" value="NAD(P)-binding Rossmann-like Domain"/>
    <property type="match status" value="1"/>
</dbReference>
<dbReference type="Gene3D" id="1.10.1040.20">
    <property type="entry name" value="ProC-like, C-terminal domain"/>
    <property type="match status" value="1"/>
</dbReference>
<dbReference type="InterPro" id="IPR037108">
    <property type="entry name" value="TM1727-like_C_sf"/>
</dbReference>
<feature type="domain" description="Putative oxidoreductase/dehydrogenase Rossmann-like" evidence="1">
    <location>
        <begin position="18"/>
        <end position="135"/>
    </location>
</feature>
<dbReference type="InterPro" id="IPR008927">
    <property type="entry name" value="6-PGluconate_DH-like_C_sf"/>
</dbReference>
<evidence type="ECO:0000259" key="1">
    <source>
        <dbReference type="Pfam" id="PF10727"/>
    </source>
</evidence>
<dbReference type="AlphaFoldDB" id="A0AAU8Q678"/>
<organism evidence="3 4">
    <name type="scientific">Desulfofundulus kuznetsovii (strain DSM 6115 / VKM B-1805 / 17)</name>
    <name type="common">Desulfotomaculum kuznetsovii</name>
    <dbReference type="NCBI Taxonomy" id="760568"/>
    <lineage>
        <taxon>Bacteria</taxon>
        <taxon>Bacillati</taxon>
        <taxon>Bacillota</taxon>
        <taxon>Clostridia</taxon>
        <taxon>Eubacteriales</taxon>
        <taxon>Peptococcaceae</taxon>
        <taxon>Desulfofundulus</taxon>
    </lineage>
</organism>
<name>A0AAU8Q678_DESK7</name>
<keyword evidence="4" id="KW-1185">Reference proteome</keyword>
<protein>
    <recommendedName>
        <fullName evidence="5">DUF2520 domain-containing protein</fullName>
    </recommendedName>
</protein>